<evidence type="ECO:0000313" key="9">
    <source>
        <dbReference type="Proteomes" id="UP000594454"/>
    </source>
</evidence>
<gene>
    <name evidence="8" type="ORF">HERILL_LOCUS647</name>
</gene>
<name>A0A7R8UAP1_HERIL</name>
<keyword evidence="3" id="KW-0805">Transcription regulation</keyword>
<evidence type="ECO:0000256" key="2">
    <source>
        <dbReference type="ARBA" id="ARBA00016807"/>
    </source>
</evidence>
<dbReference type="OrthoDB" id="8053375at2759"/>
<proteinExistence type="predicted"/>
<dbReference type="InterPro" id="IPR028002">
    <property type="entry name" value="Myb_DNA-bind_5"/>
</dbReference>
<keyword evidence="9" id="KW-1185">Reference proteome</keyword>
<protein>
    <recommendedName>
        <fullName evidence="2">Regulatory protein zeste</fullName>
    </recommendedName>
</protein>
<evidence type="ECO:0000256" key="1">
    <source>
        <dbReference type="ARBA" id="ARBA00011764"/>
    </source>
</evidence>
<evidence type="ECO:0000313" key="8">
    <source>
        <dbReference type="EMBL" id="CAD7077288.1"/>
    </source>
</evidence>
<dbReference type="Proteomes" id="UP000594454">
    <property type="component" value="Chromosome 1"/>
</dbReference>
<dbReference type="GO" id="GO:0003677">
    <property type="term" value="F:DNA binding"/>
    <property type="evidence" value="ECO:0007669"/>
    <property type="project" value="UniProtKB-KW"/>
</dbReference>
<reference evidence="8 9" key="1">
    <citation type="submission" date="2020-11" db="EMBL/GenBank/DDBJ databases">
        <authorList>
            <person name="Wallbank WR R."/>
            <person name="Pardo Diaz C."/>
            <person name="Kozak K."/>
            <person name="Martin S."/>
            <person name="Jiggins C."/>
            <person name="Moest M."/>
            <person name="Warren A I."/>
            <person name="Generalovic N T."/>
            <person name="Byers J.R.P. K."/>
            <person name="Montejo-Kovacevich G."/>
            <person name="Yen C E."/>
        </authorList>
    </citation>
    <scope>NUCLEOTIDE SEQUENCE [LARGE SCALE GENOMIC DNA]</scope>
</reference>
<organism evidence="8 9">
    <name type="scientific">Hermetia illucens</name>
    <name type="common">Black soldier fly</name>
    <dbReference type="NCBI Taxonomy" id="343691"/>
    <lineage>
        <taxon>Eukaryota</taxon>
        <taxon>Metazoa</taxon>
        <taxon>Ecdysozoa</taxon>
        <taxon>Arthropoda</taxon>
        <taxon>Hexapoda</taxon>
        <taxon>Insecta</taxon>
        <taxon>Pterygota</taxon>
        <taxon>Neoptera</taxon>
        <taxon>Endopterygota</taxon>
        <taxon>Diptera</taxon>
        <taxon>Brachycera</taxon>
        <taxon>Stratiomyomorpha</taxon>
        <taxon>Stratiomyidae</taxon>
        <taxon>Hermetiinae</taxon>
        <taxon>Hermetia</taxon>
    </lineage>
</organism>
<evidence type="ECO:0000256" key="5">
    <source>
        <dbReference type="ARBA" id="ARBA00023163"/>
    </source>
</evidence>
<comment type="function">
    <text evidence="6">Involved in transvection phenomena (= synapsis-dependent gene expression), where the synaptic pairing of chromosomes carrying genes with which zeste interacts influences the expression of these genes. Zeste binds to DNA and stimulates transcription from a nearby promoter.</text>
</comment>
<dbReference type="InParanoid" id="A0A7R8UAP1"/>
<dbReference type="AlphaFoldDB" id="A0A7R8UAP1"/>
<evidence type="ECO:0000259" key="7">
    <source>
        <dbReference type="Pfam" id="PF13873"/>
    </source>
</evidence>
<evidence type="ECO:0000256" key="6">
    <source>
        <dbReference type="ARBA" id="ARBA00025466"/>
    </source>
</evidence>
<dbReference type="EMBL" id="LR899009">
    <property type="protein sequence ID" value="CAD7077288.1"/>
    <property type="molecule type" value="Genomic_DNA"/>
</dbReference>
<sequence length="252" mass="28925">MKKNRLRSPKASERQKEVIVEYFEENPQALRILNGTDNRAKQRVWIELTHKLNSLDGALKTTSKWGKYWNDIIIYTKTRAKTFISGECRCDRPPTETEQRILTLIGQLSLLKMWQQVWEKGVQKQAIETVVMKTESVDLQSHHSSEDDLDIAEYETMVIDPHSPGSNVHSISEHDIKVSTNEPTERILNTKEETNNGERTDEKGTHDFGSIFKDVSFMEELSENVRALGNSFNAMGAAFHNIASLLERYNSK</sequence>
<evidence type="ECO:0000256" key="4">
    <source>
        <dbReference type="ARBA" id="ARBA00023125"/>
    </source>
</evidence>
<evidence type="ECO:0000256" key="3">
    <source>
        <dbReference type="ARBA" id="ARBA00023015"/>
    </source>
</evidence>
<keyword evidence="4" id="KW-0238">DNA-binding</keyword>
<dbReference type="Pfam" id="PF13873">
    <property type="entry name" value="Myb_DNA-bind_5"/>
    <property type="match status" value="1"/>
</dbReference>
<comment type="subunit">
    <text evidence="1">Self-associates forming complexes of several hundred monomers.</text>
</comment>
<keyword evidence="5" id="KW-0804">Transcription</keyword>
<accession>A0A7R8UAP1</accession>
<feature type="domain" description="Myb/SANT-like DNA-binding" evidence="7">
    <location>
        <begin position="7"/>
        <end position="79"/>
    </location>
</feature>